<feature type="active site" description="Proton donor" evidence="3">
    <location>
        <position position="94"/>
    </location>
</feature>
<comment type="catalytic activity">
    <reaction evidence="3">
        <text>N-acetyl-D-muramate 6-phosphate + H2O = N-acetyl-D-glucosamine 6-phosphate + (R)-lactate</text>
        <dbReference type="Rhea" id="RHEA:26410"/>
        <dbReference type="ChEBI" id="CHEBI:15377"/>
        <dbReference type="ChEBI" id="CHEBI:16004"/>
        <dbReference type="ChEBI" id="CHEBI:57513"/>
        <dbReference type="ChEBI" id="CHEBI:58722"/>
        <dbReference type="EC" id="4.2.1.126"/>
    </reaction>
</comment>
<dbReference type="InterPro" id="IPR040190">
    <property type="entry name" value="MURQ/GCKR"/>
</dbReference>
<dbReference type="InterPro" id="IPR001347">
    <property type="entry name" value="SIS_dom"/>
</dbReference>
<dbReference type="AlphaFoldDB" id="A0A5P9QEF2"/>
<dbReference type="PROSITE" id="PS51464">
    <property type="entry name" value="SIS"/>
    <property type="match status" value="1"/>
</dbReference>
<comment type="pathway">
    <text evidence="3">Amino-sugar metabolism; N-acetylmuramate degradation.</text>
</comment>
<comment type="function">
    <text evidence="3">Specifically catalyzes the cleavage of the D-lactyl ether substituent of MurNAc 6-phosphate, producing GlcNAc 6-phosphate and D-lactate.</text>
</comment>
<evidence type="ECO:0000256" key="3">
    <source>
        <dbReference type="HAMAP-Rule" id="MF_00068"/>
    </source>
</evidence>
<keyword evidence="1 3" id="KW-0456">Lyase</keyword>
<dbReference type="GO" id="GO:0097367">
    <property type="term" value="F:carbohydrate derivative binding"/>
    <property type="evidence" value="ECO:0007669"/>
    <property type="project" value="InterPro"/>
</dbReference>
<reference evidence="5 6" key="1">
    <citation type="submission" date="2019-10" db="EMBL/GenBank/DDBJ databases">
        <title>Genome sequence of Luteimicrobium xylanilyticum HY-24.</title>
        <authorList>
            <person name="Kim D.Y."/>
            <person name="Park H.-Y."/>
        </authorList>
    </citation>
    <scope>NUCLEOTIDE SEQUENCE [LARGE SCALE GENOMIC DNA]</scope>
    <source>
        <strain evidence="5 6">HY-24</strain>
    </source>
</reference>
<dbReference type="Pfam" id="PF22645">
    <property type="entry name" value="GKRP_SIS_N"/>
    <property type="match status" value="1"/>
</dbReference>
<feature type="active site" evidence="3">
    <location>
        <position position="125"/>
    </location>
</feature>
<evidence type="ECO:0000313" key="5">
    <source>
        <dbReference type="EMBL" id="QFU99482.1"/>
    </source>
</evidence>
<dbReference type="InterPro" id="IPR005486">
    <property type="entry name" value="Glucokinase_regulatory_CS"/>
</dbReference>
<dbReference type="FunFam" id="3.40.50.10490:FF:000014">
    <property type="entry name" value="N-acetylmuramic acid 6-phosphate etherase"/>
    <property type="match status" value="1"/>
</dbReference>
<keyword evidence="2 3" id="KW-0119">Carbohydrate metabolism</keyword>
<dbReference type="HAMAP" id="MF_00068">
    <property type="entry name" value="MurQ"/>
    <property type="match status" value="1"/>
</dbReference>
<dbReference type="SUPFAM" id="SSF53697">
    <property type="entry name" value="SIS domain"/>
    <property type="match status" value="1"/>
</dbReference>
<gene>
    <name evidence="3 5" type="primary">murQ</name>
    <name evidence="5" type="ORF">KDY119_03013</name>
</gene>
<dbReference type="Gene3D" id="3.40.50.10490">
    <property type="entry name" value="Glucose-6-phosphate isomerase like protein, domain 1"/>
    <property type="match status" value="1"/>
</dbReference>
<name>A0A5P9QEF2_9MICO</name>
<sequence>MTRSDRIARLRTELEGLTTERAAAEFADLDVLPTRDVVRVMLDDGRQVADAVLARADEIARAVDLVADRMSRGGRLLYLGAGTPGRLGVLDASEIPPTFGVDPSRVVGIIAGGPSALVSSIEGAEDDAALGAADLEAAHLGPDDVVVGITASGRTPYVVGGLAHARTVGAGTVAVACNVGTPVAALADVGIEVVVGPEVVAGSTRLKAGTAQKLVLNAISTVTMIRLGKTYAGHMVDLQTSNEKLRARGERTVMLITGVDEDTARDALRATDGAVKAAILVSMKDLTGRQALDLLAAHGGRLRDALEATA</sequence>
<dbReference type="UniPathway" id="UPA00342"/>
<dbReference type="OrthoDB" id="9813395at2"/>
<dbReference type="PANTHER" id="PTHR10088:SF4">
    <property type="entry name" value="GLUCOKINASE REGULATORY PROTEIN"/>
    <property type="match status" value="1"/>
</dbReference>
<dbReference type="NCBIfam" id="NF009222">
    <property type="entry name" value="PRK12570.1"/>
    <property type="match status" value="1"/>
</dbReference>
<protein>
    <recommendedName>
        <fullName evidence="3">N-acetylmuramic acid 6-phosphate etherase</fullName>
        <shortName evidence="3">MurNAc-6-P etherase</shortName>
        <ecNumber evidence="3">4.2.1.126</ecNumber>
    </recommendedName>
    <alternativeName>
        <fullName evidence="3">N-acetylmuramic acid 6-phosphate hydrolase</fullName>
    </alternativeName>
    <alternativeName>
        <fullName evidence="3">N-acetylmuramic acid 6-phosphate lyase</fullName>
    </alternativeName>
</protein>
<dbReference type="PROSITE" id="PS01272">
    <property type="entry name" value="GCKR"/>
    <property type="match status" value="1"/>
</dbReference>
<evidence type="ECO:0000256" key="2">
    <source>
        <dbReference type="ARBA" id="ARBA00023277"/>
    </source>
</evidence>
<dbReference type="EC" id="4.2.1.126" evidence="3"/>
<comment type="similarity">
    <text evidence="3">Belongs to the GCKR-like family. MurNAc-6-P etherase subfamily.</text>
</comment>
<comment type="miscellaneous">
    <text evidence="3">A lyase-type mechanism (elimination/hydration) is suggested for the cleavage of the lactyl ether bond of MurNAc 6-phosphate, with the formation of an alpha,beta-unsaturated aldehyde intermediate with (E)-stereochemistry, followed by the syn addition of water to give product.</text>
</comment>
<dbReference type="GO" id="GO:0016803">
    <property type="term" value="F:ether hydrolase activity"/>
    <property type="evidence" value="ECO:0007669"/>
    <property type="project" value="TreeGrafter"/>
</dbReference>
<dbReference type="InterPro" id="IPR005488">
    <property type="entry name" value="Etherase_MurQ"/>
</dbReference>
<dbReference type="Gene3D" id="1.10.8.1080">
    <property type="match status" value="1"/>
</dbReference>
<feature type="domain" description="SIS" evidence="4">
    <location>
        <begin position="66"/>
        <end position="229"/>
    </location>
</feature>
<dbReference type="KEGG" id="lxl:KDY119_03013"/>
<dbReference type="GO" id="GO:0009254">
    <property type="term" value="P:peptidoglycan turnover"/>
    <property type="evidence" value="ECO:0007669"/>
    <property type="project" value="TreeGrafter"/>
</dbReference>
<dbReference type="PANTHER" id="PTHR10088">
    <property type="entry name" value="GLUCOKINASE REGULATORY PROTEIN"/>
    <property type="match status" value="1"/>
</dbReference>
<accession>A0A5P9QEF2</accession>
<dbReference type="Proteomes" id="UP000326702">
    <property type="component" value="Chromosome"/>
</dbReference>
<comment type="subunit">
    <text evidence="3">Homodimer.</text>
</comment>
<dbReference type="EMBL" id="CP045529">
    <property type="protein sequence ID" value="QFU99482.1"/>
    <property type="molecule type" value="Genomic_DNA"/>
</dbReference>
<dbReference type="NCBIfam" id="TIGR00274">
    <property type="entry name" value="N-acetylmuramic acid 6-phosphate etherase"/>
    <property type="match status" value="1"/>
</dbReference>
<keyword evidence="6" id="KW-1185">Reference proteome</keyword>
<evidence type="ECO:0000256" key="1">
    <source>
        <dbReference type="ARBA" id="ARBA00023239"/>
    </source>
</evidence>
<dbReference type="InterPro" id="IPR046348">
    <property type="entry name" value="SIS_dom_sf"/>
</dbReference>
<evidence type="ECO:0000313" key="6">
    <source>
        <dbReference type="Proteomes" id="UP000326702"/>
    </source>
</evidence>
<dbReference type="CDD" id="cd05007">
    <property type="entry name" value="SIS_Etherase"/>
    <property type="match status" value="1"/>
</dbReference>
<dbReference type="RefSeq" id="WP_153022486.1">
    <property type="nucleotide sequence ID" value="NZ_BAABIH010000008.1"/>
</dbReference>
<dbReference type="GO" id="GO:0016835">
    <property type="term" value="F:carbon-oxygen lyase activity"/>
    <property type="evidence" value="ECO:0007669"/>
    <property type="project" value="UniProtKB-UniRule"/>
</dbReference>
<dbReference type="GO" id="GO:0046348">
    <property type="term" value="P:amino sugar catabolic process"/>
    <property type="evidence" value="ECO:0007669"/>
    <property type="project" value="InterPro"/>
</dbReference>
<proteinExistence type="inferred from homology"/>
<evidence type="ECO:0000259" key="4">
    <source>
        <dbReference type="PROSITE" id="PS51464"/>
    </source>
</evidence>
<dbReference type="GO" id="GO:0097173">
    <property type="term" value="P:N-acetylmuramic acid catabolic process"/>
    <property type="evidence" value="ECO:0007669"/>
    <property type="project" value="UniProtKB-UniPathway"/>
</dbReference>
<dbReference type="NCBIfam" id="NF003915">
    <property type="entry name" value="PRK05441.1"/>
    <property type="match status" value="1"/>
</dbReference>
<organism evidence="5 6">
    <name type="scientific">Luteimicrobium xylanilyticum</name>
    <dbReference type="NCBI Taxonomy" id="1133546"/>
    <lineage>
        <taxon>Bacteria</taxon>
        <taxon>Bacillati</taxon>
        <taxon>Actinomycetota</taxon>
        <taxon>Actinomycetes</taxon>
        <taxon>Micrococcales</taxon>
        <taxon>Luteimicrobium</taxon>
    </lineage>
</organism>